<dbReference type="Gene3D" id="1.10.287.1060">
    <property type="entry name" value="ESAT-6-like"/>
    <property type="match status" value="1"/>
</dbReference>
<evidence type="ECO:0000313" key="3">
    <source>
        <dbReference type="Proteomes" id="UP000661607"/>
    </source>
</evidence>
<name>A0ABR9KUD3_9ACTN</name>
<dbReference type="InterPro" id="IPR036689">
    <property type="entry name" value="ESAT-6-like_sf"/>
</dbReference>
<protein>
    <recommendedName>
        <fullName evidence="1">Outer membrane channel protein CpnT-like N-terminal domain-containing protein</fullName>
    </recommendedName>
</protein>
<dbReference type="RefSeq" id="WP_192779802.1">
    <property type="nucleotide sequence ID" value="NZ_BAAASY010000016.1"/>
</dbReference>
<comment type="caution">
    <text evidence="2">The sequence shown here is derived from an EMBL/GenBank/DDBJ whole genome shotgun (WGS) entry which is preliminary data.</text>
</comment>
<dbReference type="EMBL" id="JADBEF010000001">
    <property type="protein sequence ID" value="MBE1565626.1"/>
    <property type="molecule type" value="Genomic_DNA"/>
</dbReference>
<organism evidence="2 3">
    <name type="scientific">Nonomuraea africana</name>
    <dbReference type="NCBI Taxonomy" id="46171"/>
    <lineage>
        <taxon>Bacteria</taxon>
        <taxon>Bacillati</taxon>
        <taxon>Actinomycetota</taxon>
        <taxon>Actinomycetes</taxon>
        <taxon>Streptosporangiales</taxon>
        <taxon>Streptosporangiaceae</taxon>
        <taxon>Nonomuraea</taxon>
    </lineage>
</organism>
<keyword evidence="3" id="KW-1185">Reference proteome</keyword>
<evidence type="ECO:0000313" key="2">
    <source>
        <dbReference type="EMBL" id="MBE1565626.1"/>
    </source>
</evidence>
<reference evidence="2 3" key="1">
    <citation type="submission" date="2020-10" db="EMBL/GenBank/DDBJ databases">
        <title>Sequencing the genomes of 1000 actinobacteria strains.</title>
        <authorList>
            <person name="Klenk H.-P."/>
        </authorList>
    </citation>
    <scope>NUCLEOTIDE SEQUENCE [LARGE SCALE GENOMIC DNA]</scope>
    <source>
        <strain evidence="2 3">DSM 43748</strain>
    </source>
</reference>
<sequence>MSQPEAETRDPSLLPWKWNWNPTEWGWNVNTDLGSAFNPQPLIDTIVALARALPTLFGGDGTEERLRAAANAHRRLGEELKTLEQAIDGPMDSILKSWKGPAADRFRELWGGIVDRNNRHALTANCTGCATVLDAVAESARLTKQALREIIEAALIWAGLFYALRMAAFLGARLVATAAFARAAQLVTMGIQLLARVGTLFRSMAGILRSLPLIGRLKMPGRLTALAGRAGASVRTGLARPFDAEFLAGLSKASFAKYAKTSGWVWAGVLGTQMTAQVLRGNSFFNLSPSSIVQSMRISTGATLAGTFAPIGGVFWKGGLQGGVAATWGASTVKTGMAVAEGGFAFAQFVAVRNWAISKAKWETQHKWLKGDGQKQVLGFAPTSVFRVWRPLHTNEVPELPPYQAPQAQRVGIWPYQGGSLQEMAAKVYGDASRWQEIYDFNRDLIGPDPKKIKPGTLLTYPLPD</sequence>
<gene>
    <name evidence="2" type="ORF">H4W81_008405</name>
</gene>
<dbReference type="Proteomes" id="UP000661607">
    <property type="component" value="Unassembled WGS sequence"/>
</dbReference>
<dbReference type="SUPFAM" id="SSF140453">
    <property type="entry name" value="EsxAB dimer-like"/>
    <property type="match status" value="1"/>
</dbReference>
<proteinExistence type="predicted"/>
<feature type="domain" description="Outer membrane channel protein CpnT-like N-terminal" evidence="1">
    <location>
        <begin position="60"/>
        <end position="177"/>
    </location>
</feature>
<evidence type="ECO:0000259" key="1">
    <source>
        <dbReference type="Pfam" id="PF25547"/>
    </source>
</evidence>
<dbReference type="Pfam" id="PF25547">
    <property type="entry name" value="WXG100_2"/>
    <property type="match status" value="1"/>
</dbReference>
<accession>A0ABR9KUD3</accession>
<dbReference type="InterPro" id="IPR057746">
    <property type="entry name" value="CpnT-like_N"/>
</dbReference>